<dbReference type="HOGENOM" id="CLU_022986_5_3_3"/>
<evidence type="ECO:0000259" key="1">
    <source>
        <dbReference type="PROSITE" id="PS51733"/>
    </source>
</evidence>
<dbReference type="PROSITE" id="PS51733">
    <property type="entry name" value="BPL_LPL_CATALYTIC"/>
    <property type="match status" value="1"/>
</dbReference>
<dbReference type="PANTHER" id="PTHR43679:SF2">
    <property type="entry name" value="OCTANOYL-[GCVH]:PROTEIN N-OCTANOYLTRANSFERASE"/>
    <property type="match status" value="1"/>
</dbReference>
<dbReference type="PANTHER" id="PTHR43679">
    <property type="entry name" value="OCTANOYLTRANSFERASE LIPM-RELATED"/>
    <property type="match status" value="1"/>
</dbReference>
<dbReference type="eggNOG" id="COG0095">
    <property type="taxonomic scope" value="Bacteria"/>
</dbReference>
<dbReference type="GO" id="GO:0016874">
    <property type="term" value="F:ligase activity"/>
    <property type="evidence" value="ECO:0007669"/>
    <property type="project" value="UniProtKB-KW"/>
</dbReference>
<feature type="domain" description="BPL/LPL catalytic" evidence="1">
    <location>
        <begin position="43"/>
        <end position="230"/>
    </location>
</feature>
<dbReference type="Proteomes" id="UP000001423">
    <property type="component" value="Chromosome"/>
</dbReference>
<gene>
    <name evidence="2" type="ordered locus">PMT_1224</name>
</gene>
<dbReference type="EMBL" id="BX548175">
    <property type="protein sequence ID" value="CAE21399.1"/>
    <property type="molecule type" value="Genomic_DNA"/>
</dbReference>
<reference evidence="2 3" key="1">
    <citation type="journal article" date="2003" name="Nature">
        <title>Genome divergence in two Prochlorococcus ecotypes reflects oceanic niche differentiation.</title>
        <authorList>
            <person name="Rocap G."/>
            <person name="Larimer F.W."/>
            <person name="Lamerdin J.E."/>
            <person name="Malfatti S."/>
            <person name="Chain P."/>
            <person name="Ahlgren N.A."/>
            <person name="Arellano A."/>
            <person name="Coleman M."/>
            <person name="Hauser L."/>
            <person name="Hess W.R."/>
            <person name="Johnson Z.I."/>
            <person name="Land M.L."/>
            <person name="Lindell D."/>
            <person name="Post A.F."/>
            <person name="Regala W."/>
            <person name="Shah M."/>
            <person name="Shaw S.L."/>
            <person name="Steglich C."/>
            <person name="Sullivan M.B."/>
            <person name="Ting C.S."/>
            <person name="Tolonen A."/>
            <person name="Webb E.A."/>
            <person name="Zinser E.R."/>
            <person name="Chisholm S.W."/>
        </authorList>
    </citation>
    <scope>NUCLEOTIDE SEQUENCE [LARGE SCALE GENOMIC DNA]</scope>
    <source>
        <strain evidence="3">MIT 9313</strain>
    </source>
</reference>
<dbReference type="SUPFAM" id="SSF55681">
    <property type="entry name" value="Class II aaRS and biotin synthetases"/>
    <property type="match status" value="1"/>
</dbReference>
<dbReference type="CDD" id="cd16443">
    <property type="entry name" value="LplA"/>
    <property type="match status" value="1"/>
</dbReference>
<dbReference type="Gene3D" id="3.30.930.10">
    <property type="entry name" value="Bira Bifunctional Protein, Domain 2"/>
    <property type="match status" value="1"/>
</dbReference>
<dbReference type="InterPro" id="IPR050664">
    <property type="entry name" value="Octanoyltrans_LipM/LipL"/>
</dbReference>
<dbReference type="Pfam" id="PF21948">
    <property type="entry name" value="LplA-B_cat"/>
    <property type="match status" value="1"/>
</dbReference>
<keyword evidence="2" id="KW-0436">Ligase</keyword>
<keyword evidence="3" id="KW-1185">Reference proteome</keyword>
<dbReference type="InterPro" id="IPR004143">
    <property type="entry name" value="BPL_LPL_catalytic"/>
</dbReference>
<evidence type="ECO:0000313" key="2">
    <source>
        <dbReference type="EMBL" id="CAE21399.1"/>
    </source>
</evidence>
<sequence length="280" mass="31024">MPTAASCLPISPGRGRLISPLRLSGPEQMALDEVLLEAYQSDAKPLPTLRFYQWKGPWLSLGRNQRHWPEHWNALAKRGDLQLVRRPSGGSAVLHAGGLTYALIWPSPPRQRQQAYKQACQWLIRGFKELELPLQFGDHPARGASESNCFATATAADLVDSQGHKRIGSAQLWRQGHLLQHGEIILNPPQRLWREVFDCEPPSDAPASIPRQELSDLLQTTFCSCWPEVNWQESPITNAEWGSVANKAPNYEVLLDASGCSTNPPETIDSTTLGSAIPRG</sequence>
<dbReference type="KEGG" id="pmt:PMT_1224"/>
<dbReference type="RefSeq" id="WP_011130593.1">
    <property type="nucleotide sequence ID" value="NC_005071.1"/>
</dbReference>
<proteinExistence type="predicted"/>
<dbReference type="AlphaFoldDB" id="Q7V6E1"/>
<accession>Q7V6E1</accession>
<organism evidence="2 3">
    <name type="scientific">Prochlorococcus marinus (strain MIT 9313)</name>
    <dbReference type="NCBI Taxonomy" id="74547"/>
    <lineage>
        <taxon>Bacteria</taxon>
        <taxon>Bacillati</taxon>
        <taxon>Cyanobacteriota</taxon>
        <taxon>Cyanophyceae</taxon>
        <taxon>Synechococcales</taxon>
        <taxon>Prochlorococcaceae</taxon>
        <taxon>Prochlorococcus</taxon>
    </lineage>
</organism>
<dbReference type="InterPro" id="IPR045864">
    <property type="entry name" value="aa-tRNA-synth_II/BPL/LPL"/>
</dbReference>
<name>Q7V6E1_PROMM</name>
<protein>
    <submittedName>
        <fullName evidence="2">Biotin/lipoate A/B protein ligase family</fullName>
    </submittedName>
</protein>
<evidence type="ECO:0000313" key="3">
    <source>
        <dbReference type="Proteomes" id="UP000001423"/>
    </source>
</evidence>